<reference evidence="1" key="2">
    <citation type="journal article" date="2015" name="Data Brief">
        <title>Shoot transcriptome of the giant reed, Arundo donax.</title>
        <authorList>
            <person name="Barrero R.A."/>
            <person name="Guerrero F.D."/>
            <person name="Moolhuijzen P."/>
            <person name="Goolsby J.A."/>
            <person name="Tidwell J."/>
            <person name="Bellgard S.E."/>
            <person name="Bellgard M.I."/>
        </authorList>
    </citation>
    <scope>NUCLEOTIDE SEQUENCE</scope>
    <source>
        <tissue evidence="1">Shoot tissue taken approximately 20 cm above the soil surface</tissue>
    </source>
</reference>
<sequence>MHTRGQHHRGRPATLLTLKCEPAATLALLFAPWPASTSHKVEKRERRHQAGNGEKLRAVLPYLYCDATLCRCHSMCSVLYLLCV</sequence>
<protein>
    <submittedName>
        <fullName evidence="1">Uncharacterized protein</fullName>
    </submittedName>
</protein>
<proteinExistence type="predicted"/>
<organism evidence="1">
    <name type="scientific">Arundo donax</name>
    <name type="common">Giant reed</name>
    <name type="synonym">Donax arundinaceus</name>
    <dbReference type="NCBI Taxonomy" id="35708"/>
    <lineage>
        <taxon>Eukaryota</taxon>
        <taxon>Viridiplantae</taxon>
        <taxon>Streptophyta</taxon>
        <taxon>Embryophyta</taxon>
        <taxon>Tracheophyta</taxon>
        <taxon>Spermatophyta</taxon>
        <taxon>Magnoliopsida</taxon>
        <taxon>Liliopsida</taxon>
        <taxon>Poales</taxon>
        <taxon>Poaceae</taxon>
        <taxon>PACMAD clade</taxon>
        <taxon>Arundinoideae</taxon>
        <taxon>Arundineae</taxon>
        <taxon>Arundo</taxon>
    </lineage>
</organism>
<dbReference type="EMBL" id="GBRH01219837">
    <property type="protein sequence ID" value="JAD78058.1"/>
    <property type="molecule type" value="Transcribed_RNA"/>
</dbReference>
<dbReference type="AlphaFoldDB" id="A0A0A9CUF1"/>
<name>A0A0A9CUF1_ARUDO</name>
<evidence type="ECO:0000313" key="1">
    <source>
        <dbReference type="EMBL" id="JAD78058.1"/>
    </source>
</evidence>
<accession>A0A0A9CUF1</accession>
<reference evidence="1" key="1">
    <citation type="submission" date="2014-09" db="EMBL/GenBank/DDBJ databases">
        <authorList>
            <person name="Magalhaes I.L.F."/>
            <person name="Oliveira U."/>
            <person name="Santos F.R."/>
            <person name="Vidigal T.H.D.A."/>
            <person name="Brescovit A.D."/>
            <person name="Santos A.J."/>
        </authorList>
    </citation>
    <scope>NUCLEOTIDE SEQUENCE</scope>
    <source>
        <tissue evidence="1">Shoot tissue taken approximately 20 cm above the soil surface</tissue>
    </source>
</reference>